<evidence type="ECO:0000313" key="13">
    <source>
        <dbReference type="Proteomes" id="UP000245370"/>
    </source>
</evidence>
<dbReference type="PANTHER" id="PTHR11088">
    <property type="entry name" value="TRNA DIMETHYLALLYLTRANSFERASE"/>
    <property type="match status" value="1"/>
</dbReference>
<evidence type="ECO:0000259" key="11">
    <source>
        <dbReference type="PROSITE" id="PS50052"/>
    </source>
</evidence>
<protein>
    <recommendedName>
        <fullName evidence="10">tRNA dimethylallyltransferase</fullName>
        <ecNumber evidence="10">2.5.1.75</ecNumber>
    </recommendedName>
    <alternativeName>
        <fullName evidence="10">Dimethylallyl diphosphate:tRNA dimethylallyltransferase</fullName>
        <shortName evidence="10">DMAPP:tRNA dimethylallyltransferase</shortName>
        <shortName evidence="10">DMATase</shortName>
    </alternativeName>
    <alternativeName>
        <fullName evidence="10">Isopentenyl-diphosphate:tRNA isopentenyltransferase</fullName>
        <shortName evidence="10">IPP transferase</shortName>
        <shortName evidence="10">IPPT</shortName>
        <shortName evidence="10">IPTase</shortName>
    </alternativeName>
</protein>
<keyword evidence="7 10" id="KW-0067">ATP-binding</keyword>
<evidence type="ECO:0000256" key="1">
    <source>
        <dbReference type="ARBA" id="ARBA00001946"/>
    </source>
</evidence>
<comment type="cofactor">
    <cofactor evidence="1 10">
        <name>Mg(2+)</name>
        <dbReference type="ChEBI" id="CHEBI:18420"/>
    </cofactor>
</comment>
<dbReference type="InterPro" id="IPR039657">
    <property type="entry name" value="Dimethylallyltransferase"/>
</dbReference>
<evidence type="ECO:0000313" key="12">
    <source>
        <dbReference type="EMBL" id="PWH86067.1"/>
    </source>
</evidence>
<dbReference type="GO" id="GO:0006400">
    <property type="term" value="P:tRNA modification"/>
    <property type="evidence" value="ECO:0007669"/>
    <property type="project" value="TreeGrafter"/>
</dbReference>
<comment type="similarity">
    <text evidence="3 10">Belongs to the IPP transferase family.</text>
</comment>
<comment type="function">
    <text evidence="2 10">Catalyzes the transfer of a dimethylallyl group onto the adenine at position 37 in tRNAs that read codons beginning with uridine, leading to the formation of N6-(dimethylallyl)adenosine (i(6)A).</text>
</comment>
<evidence type="ECO:0000256" key="8">
    <source>
        <dbReference type="ARBA" id="ARBA00022842"/>
    </source>
</evidence>
<keyword evidence="13" id="KW-1185">Reference proteome</keyword>
<dbReference type="Gene3D" id="3.40.50.300">
    <property type="entry name" value="P-loop containing nucleotide triphosphate hydrolases"/>
    <property type="match status" value="1"/>
</dbReference>
<name>A0A2U2XEA0_9FLAO</name>
<comment type="caution">
    <text evidence="12">The sequence shown here is derived from an EMBL/GenBank/DDBJ whole genome shotgun (WGS) entry which is preliminary data.</text>
</comment>
<dbReference type="HAMAP" id="MF_00185">
    <property type="entry name" value="IPP_trans"/>
    <property type="match status" value="1"/>
</dbReference>
<dbReference type="GO" id="GO:0005524">
    <property type="term" value="F:ATP binding"/>
    <property type="evidence" value="ECO:0007669"/>
    <property type="project" value="UniProtKB-UniRule"/>
</dbReference>
<dbReference type="SUPFAM" id="SSF52540">
    <property type="entry name" value="P-loop containing nucleoside triphosphate hydrolases"/>
    <property type="match status" value="2"/>
</dbReference>
<dbReference type="NCBIfam" id="TIGR00174">
    <property type="entry name" value="miaA"/>
    <property type="match status" value="1"/>
</dbReference>
<comment type="catalytic activity">
    <reaction evidence="9 10">
        <text>adenosine(37) in tRNA + dimethylallyl diphosphate = N(6)-dimethylallyladenosine(37) in tRNA + diphosphate</text>
        <dbReference type="Rhea" id="RHEA:26482"/>
        <dbReference type="Rhea" id="RHEA-COMP:10162"/>
        <dbReference type="Rhea" id="RHEA-COMP:10375"/>
        <dbReference type="ChEBI" id="CHEBI:33019"/>
        <dbReference type="ChEBI" id="CHEBI:57623"/>
        <dbReference type="ChEBI" id="CHEBI:74411"/>
        <dbReference type="ChEBI" id="CHEBI:74415"/>
        <dbReference type="EC" id="2.5.1.75"/>
    </reaction>
</comment>
<dbReference type="Gene3D" id="1.10.20.140">
    <property type="match status" value="1"/>
</dbReference>
<evidence type="ECO:0000256" key="7">
    <source>
        <dbReference type="ARBA" id="ARBA00022840"/>
    </source>
</evidence>
<accession>A0A2U2XEA0</accession>
<dbReference type="EC" id="2.5.1.75" evidence="10"/>
<keyword evidence="5 10" id="KW-0819">tRNA processing</keyword>
<evidence type="ECO:0000256" key="10">
    <source>
        <dbReference type="HAMAP-Rule" id="MF_00185"/>
    </source>
</evidence>
<feature type="site" description="Interaction with substrate tRNA" evidence="10">
    <location>
        <position position="100"/>
    </location>
</feature>
<feature type="binding site" evidence="10">
    <location>
        <begin position="11"/>
        <end position="16"/>
    </location>
    <ligand>
        <name>substrate</name>
    </ligand>
</feature>
<dbReference type="InterPro" id="IPR018022">
    <property type="entry name" value="IPT"/>
</dbReference>
<evidence type="ECO:0000256" key="5">
    <source>
        <dbReference type="ARBA" id="ARBA00022694"/>
    </source>
</evidence>
<dbReference type="RefSeq" id="WP_109358875.1">
    <property type="nucleotide sequence ID" value="NZ_QFRJ01000003.1"/>
</dbReference>
<comment type="caution">
    <text evidence="10">Lacks conserved residue(s) required for the propagation of feature annotation.</text>
</comment>
<evidence type="ECO:0000256" key="6">
    <source>
        <dbReference type="ARBA" id="ARBA00022741"/>
    </source>
</evidence>
<evidence type="ECO:0000256" key="4">
    <source>
        <dbReference type="ARBA" id="ARBA00022679"/>
    </source>
</evidence>
<keyword evidence="4 10" id="KW-0808">Transferase</keyword>
<reference evidence="12 13" key="1">
    <citation type="submission" date="2018-05" db="EMBL/GenBank/DDBJ databases">
        <title>Brumimicrobium oceani sp. nov., isolated from coastal sediment.</title>
        <authorList>
            <person name="Kou Y."/>
        </authorList>
    </citation>
    <scope>NUCLEOTIDE SEQUENCE [LARGE SCALE GENOMIC DNA]</scope>
    <source>
        <strain evidence="12 13">C305</strain>
    </source>
</reference>
<feature type="site" description="Interaction with substrate tRNA" evidence="10">
    <location>
        <position position="121"/>
    </location>
</feature>
<evidence type="ECO:0000256" key="3">
    <source>
        <dbReference type="ARBA" id="ARBA00005842"/>
    </source>
</evidence>
<feature type="domain" description="Guanylate kinase-like" evidence="11">
    <location>
        <begin position="2"/>
        <end position="111"/>
    </location>
</feature>
<dbReference type="PANTHER" id="PTHR11088:SF60">
    <property type="entry name" value="TRNA DIMETHYLALLYLTRANSFERASE"/>
    <property type="match status" value="1"/>
</dbReference>
<feature type="region of interest" description="Interaction with substrate tRNA" evidence="10">
    <location>
        <begin position="34"/>
        <end position="37"/>
    </location>
</feature>
<dbReference type="OrthoDB" id="9776390at2"/>
<gene>
    <name evidence="10" type="primary">miaA</name>
    <name evidence="12" type="ORF">DIT68_05790</name>
</gene>
<dbReference type="Pfam" id="PF01715">
    <property type="entry name" value="IPPT"/>
    <property type="match status" value="1"/>
</dbReference>
<dbReference type="EMBL" id="QFRJ01000003">
    <property type="protein sequence ID" value="PWH86067.1"/>
    <property type="molecule type" value="Genomic_DNA"/>
</dbReference>
<dbReference type="InterPro" id="IPR027417">
    <property type="entry name" value="P-loop_NTPase"/>
</dbReference>
<keyword evidence="8 10" id="KW-0460">Magnesium</keyword>
<reference evidence="12 13" key="2">
    <citation type="submission" date="2018-05" db="EMBL/GenBank/DDBJ databases">
        <authorList>
            <person name="Lanie J.A."/>
            <person name="Ng W.-L."/>
            <person name="Kazmierczak K.M."/>
            <person name="Andrzejewski T.M."/>
            <person name="Davidsen T.M."/>
            <person name="Wayne K.J."/>
            <person name="Tettelin H."/>
            <person name="Glass J.I."/>
            <person name="Rusch D."/>
            <person name="Podicherti R."/>
            <person name="Tsui H.-C.T."/>
            <person name="Winkler M.E."/>
        </authorList>
    </citation>
    <scope>NUCLEOTIDE SEQUENCE [LARGE SCALE GENOMIC DNA]</scope>
    <source>
        <strain evidence="12 13">C305</strain>
    </source>
</reference>
<dbReference type="Proteomes" id="UP000245370">
    <property type="component" value="Unassembled WGS sequence"/>
</dbReference>
<dbReference type="GO" id="GO:0052381">
    <property type="term" value="F:tRNA dimethylallyltransferase activity"/>
    <property type="evidence" value="ECO:0007669"/>
    <property type="project" value="UniProtKB-UniRule"/>
</dbReference>
<organism evidence="12 13">
    <name type="scientific">Brumimicrobium oceani</name>
    <dbReference type="NCBI Taxonomy" id="2100725"/>
    <lineage>
        <taxon>Bacteria</taxon>
        <taxon>Pseudomonadati</taxon>
        <taxon>Bacteroidota</taxon>
        <taxon>Flavobacteriia</taxon>
        <taxon>Flavobacteriales</taxon>
        <taxon>Crocinitomicaceae</taxon>
        <taxon>Brumimicrobium</taxon>
    </lineage>
</organism>
<dbReference type="PROSITE" id="PS50052">
    <property type="entry name" value="GUANYLATE_KINASE_2"/>
    <property type="match status" value="1"/>
</dbReference>
<comment type="subunit">
    <text evidence="10">Monomer.</text>
</comment>
<keyword evidence="6 10" id="KW-0547">Nucleotide-binding</keyword>
<dbReference type="AlphaFoldDB" id="A0A2U2XEA0"/>
<evidence type="ECO:0000256" key="2">
    <source>
        <dbReference type="ARBA" id="ARBA00003213"/>
    </source>
</evidence>
<evidence type="ECO:0000256" key="9">
    <source>
        <dbReference type="ARBA" id="ARBA00049563"/>
    </source>
</evidence>
<feature type="binding site" evidence="10">
    <location>
        <begin position="9"/>
        <end position="16"/>
    </location>
    <ligand>
        <name>ATP</name>
        <dbReference type="ChEBI" id="CHEBI:30616"/>
    </ligand>
</feature>
<sequence>MKKIIVIAGPTASGKTSLAVALAKQLNCSIISADSRQFYKELSIGTAKPSEEEMEGIPHYFIDSHSVEHPLSAGQFEKQALERVKNLFESDDTIIIVGGSGMFINALIYGTDQLPHNPEIRDFWNQELEEKGIEFLQEKLKTVDLAYYNEADIKNPVRLIRALEIFEITGQPFSQLRKQNVKTPRFPTYYFVINHPREELYNRINQRVEIMIANGLIDEVKNNIQHRSLQTLNTVGYKEVFEYLDGEISKERAIALIQQNTRRYAKRQLTWFRKEDSAHWISPTTTENMVKDIISTLQ</sequence>
<dbReference type="InterPro" id="IPR008144">
    <property type="entry name" value="Guanylate_kin-like_dom"/>
</dbReference>
<proteinExistence type="inferred from homology"/>